<keyword evidence="2" id="KW-0560">Oxidoreductase</keyword>
<protein>
    <submittedName>
        <fullName evidence="4">Short-chain dehydrogenase</fullName>
    </submittedName>
</protein>
<keyword evidence="5" id="KW-1185">Reference proteome</keyword>
<dbReference type="InterPro" id="IPR002347">
    <property type="entry name" value="SDR_fam"/>
</dbReference>
<dbReference type="PROSITE" id="PS00061">
    <property type="entry name" value="ADH_SHORT"/>
    <property type="match status" value="1"/>
</dbReference>
<evidence type="ECO:0000313" key="5">
    <source>
        <dbReference type="Proteomes" id="UP000198412"/>
    </source>
</evidence>
<evidence type="ECO:0000256" key="1">
    <source>
        <dbReference type="ARBA" id="ARBA00006484"/>
    </source>
</evidence>
<evidence type="ECO:0000313" key="4">
    <source>
        <dbReference type="EMBL" id="SNR51007.1"/>
    </source>
</evidence>
<reference evidence="5" key="1">
    <citation type="submission" date="2017-06" db="EMBL/GenBank/DDBJ databases">
        <authorList>
            <person name="Varghese N."/>
            <person name="Submissions S."/>
        </authorList>
    </citation>
    <scope>NUCLEOTIDE SEQUENCE [LARGE SCALE GENOMIC DNA]</scope>
    <source>
        <strain evidence="5">DSM 27993</strain>
    </source>
</reference>
<sequence length="264" mass="29072">MEFTNKVIWITGASSGIGKSIAIELSKQNVKLILSSRNKDKLRKVQAECNTPENVKILTLDLEDYNNLQPKVTEAITLFGTIDILFNNAGISQRSLVKDTAIAVDKRIMDINYLGTVALTKAILPHFIEKNNGHFVVITSIVGKIGTPLRSSYSASKHALHGFFDSLRAEVFSNNIKVTLACPGFVQTNVSLNALTGDGSPQNKMDAATKNGLTSEHFSKLLLKAVKNEKQEVYIGGFKEKLAVYVKRFFPTLLSKMIRKLAVT</sequence>
<comment type="similarity">
    <text evidence="1 3">Belongs to the short-chain dehydrogenases/reductases (SDR) family.</text>
</comment>
<dbReference type="OrthoDB" id="822355at2"/>
<dbReference type="CDD" id="cd05332">
    <property type="entry name" value="11beta-HSD1_like_SDR_c"/>
    <property type="match status" value="1"/>
</dbReference>
<name>A0A238WWV1_9FLAO</name>
<dbReference type="Pfam" id="PF00106">
    <property type="entry name" value="adh_short"/>
    <property type="match status" value="1"/>
</dbReference>
<dbReference type="RefSeq" id="WP_089377634.1">
    <property type="nucleotide sequence ID" value="NZ_FZNX01000002.1"/>
</dbReference>
<dbReference type="NCBIfam" id="NF004825">
    <property type="entry name" value="PRK06181.1"/>
    <property type="match status" value="1"/>
</dbReference>
<proteinExistence type="inferred from homology"/>
<dbReference type="PANTHER" id="PTHR44196">
    <property type="entry name" value="DEHYDROGENASE/REDUCTASE SDR FAMILY MEMBER 7B"/>
    <property type="match status" value="1"/>
</dbReference>
<gene>
    <name evidence="4" type="ORF">SAMN04488111_1297</name>
</gene>
<dbReference type="SUPFAM" id="SSF51735">
    <property type="entry name" value="NAD(P)-binding Rossmann-fold domains"/>
    <property type="match status" value="1"/>
</dbReference>
<accession>A0A238WWV1</accession>
<dbReference type="PANTHER" id="PTHR44196:SF1">
    <property type="entry name" value="DEHYDROGENASE_REDUCTASE SDR FAMILY MEMBER 7B"/>
    <property type="match status" value="1"/>
</dbReference>
<dbReference type="InterPro" id="IPR020904">
    <property type="entry name" value="Sc_DH/Rdtase_CS"/>
</dbReference>
<dbReference type="AlphaFoldDB" id="A0A238WWV1"/>
<evidence type="ECO:0000256" key="2">
    <source>
        <dbReference type="ARBA" id="ARBA00023002"/>
    </source>
</evidence>
<dbReference type="InterPro" id="IPR036291">
    <property type="entry name" value="NAD(P)-bd_dom_sf"/>
</dbReference>
<dbReference type="GO" id="GO:0016491">
    <property type="term" value="F:oxidoreductase activity"/>
    <property type="evidence" value="ECO:0007669"/>
    <property type="project" value="UniProtKB-KW"/>
</dbReference>
<dbReference type="PRINTS" id="PR00080">
    <property type="entry name" value="SDRFAMILY"/>
</dbReference>
<dbReference type="Gene3D" id="3.40.50.720">
    <property type="entry name" value="NAD(P)-binding Rossmann-like Domain"/>
    <property type="match status" value="1"/>
</dbReference>
<dbReference type="GO" id="GO:0016020">
    <property type="term" value="C:membrane"/>
    <property type="evidence" value="ECO:0007669"/>
    <property type="project" value="TreeGrafter"/>
</dbReference>
<dbReference type="EMBL" id="FZNX01000002">
    <property type="protein sequence ID" value="SNR51007.1"/>
    <property type="molecule type" value="Genomic_DNA"/>
</dbReference>
<organism evidence="4 5">
    <name type="scientific">Lutibacter flavus</name>
    <dbReference type="NCBI Taxonomy" id="691689"/>
    <lineage>
        <taxon>Bacteria</taxon>
        <taxon>Pseudomonadati</taxon>
        <taxon>Bacteroidota</taxon>
        <taxon>Flavobacteriia</taxon>
        <taxon>Flavobacteriales</taxon>
        <taxon>Flavobacteriaceae</taxon>
        <taxon>Lutibacter</taxon>
    </lineage>
</organism>
<dbReference type="PRINTS" id="PR00081">
    <property type="entry name" value="GDHRDH"/>
</dbReference>
<dbReference type="Proteomes" id="UP000198412">
    <property type="component" value="Unassembled WGS sequence"/>
</dbReference>
<evidence type="ECO:0000256" key="3">
    <source>
        <dbReference type="RuleBase" id="RU000363"/>
    </source>
</evidence>